<dbReference type="Gramene" id="KRH58077">
    <property type="protein sequence ID" value="KRH58077"/>
    <property type="gene ID" value="GLYMA_05G104700"/>
</dbReference>
<name>K7KPF6_SOYBN</name>
<reference evidence="3" key="2">
    <citation type="submission" date="2018-02" db="UniProtKB">
        <authorList>
            <consortium name="EnsemblPlants"/>
        </authorList>
    </citation>
    <scope>IDENTIFICATION</scope>
    <source>
        <strain evidence="3">Williams 82</strain>
    </source>
</reference>
<feature type="compositionally biased region" description="Basic and acidic residues" evidence="1">
    <location>
        <begin position="152"/>
        <end position="161"/>
    </location>
</feature>
<sequence>MDDEAEDRRRLDRARVLIKTSWMPQIQHTIDVAIGEETFKVTVTEECGGGDRSKYGSNTSVGGSSEEIDSDESYLDGTNLVAARLNNLETTLENLPEFVPLEDHGVLALPSGQYTSEDPLGNEEDRTCCSAFDHQIHGKRMDIPEKAPTVTDKGHRAENSRHYQGKGSPIISVEPQNVNKNGNGDRGEGREVSSLGDGVHELRIDDIWSPHGCNSTNCQAVDFLVNGSCLGQNCGAFKGPTNGLGLSEGNNQFIQHTSKEFDGNTGLFSQNNKAITESGWVVYSRKRRGKKKFMVGQPVPLPTSEITQPNLLDQDTQQGVLQKKLQCSQQGVQTYEADFVDSSHDSDVNQNNEEGGTNPEPHNQQYQQALDIWCKARQLGVSGMEDQQVIIDQLMKMEERDGLEAQKRGVSTML</sequence>
<dbReference type="Proteomes" id="UP000008827">
    <property type="component" value="Chromosome 5"/>
</dbReference>
<accession>K7KPF6</accession>
<reference evidence="2 3" key="1">
    <citation type="journal article" date="2010" name="Nature">
        <title>Genome sequence of the palaeopolyploid soybean.</title>
        <authorList>
            <person name="Schmutz J."/>
            <person name="Cannon S.B."/>
            <person name="Schlueter J."/>
            <person name="Ma J."/>
            <person name="Mitros T."/>
            <person name="Nelson W."/>
            <person name="Hyten D.L."/>
            <person name="Song Q."/>
            <person name="Thelen J.J."/>
            <person name="Cheng J."/>
            <person name="Xu D."/>
            <person name="Hellsten U."/>
            <person name="May G.D."/>
            <person name="Yu Y."/>
            <person name="Sakurai T."/>
            <person name="Umezawa T."/>
            <person name="Bhattacharyya M.K."/>
            <person name="Sandhu D."/>
            <person name="Valliyodan B."/>
            <person name="Lindquist E."/>
            <person name="Peto M."/>
            <person name="Grant D."/>
            <person name="Shu S."/>
            <person name="Goodstein D."/>
            <person name="Barry K."/>
            <person name="Futrell-Griggs M."/>
            <person name="Abernathy B."/>
            <person name="Du J."/>
            <person name="Tian Z."/>
            <person name="Zhu L."/>
            <person name="Gill N."/>
            <person name="Joshi T."/>
            <person name="Libault M."/>
            <person name="Sethuraman A."/>
            <person name="Zhang X.-C."/>
            <person name="Shinozaki K."/>
            <person name="Nguyen H.T."/>
            <person name="Wing R.A."/>
            <person name="Cregan P."/>
            <person name="Specht J."/>
            <person name="Grimwood J."/>
            <person name="Rokhsar D."/>
            <person name="Stacey G."/>
            <person name="Shoemaker R.C."/>
            <person name="Jackson S.A."/>
        </authorList>
    </citation>
    <scope>NUCLEOTIDE SEQUENCE [LARGE SCALE GENOMIC DNA]</scope>
    <source>
        <strain evidence="3">cv. Williams 82</strain>
        <tissue evidence="2">Callus</tissue>
    </source>
</reference>
<gene>
    <name evidence="2" type="ORF">GLYMA_05G104700</name>
</gene>
<dbReference type="PaxDb" id="3847-GLYMA05G22335.1"/>
<evidence type="ECO:0000313" key="4">
    <source>
        <dbReference type="Proteomes" id="UP000008827"/>
    </source>
</evidence>
<feature type="region of interest" description="Disordered" evidence="1">
    <location>
        <begin position="145"/>
        <end position="193"/>
    </location>
</feature>
<dbReference type="AlphaFoldDB" id="K7KPF6"/>
<evidence type="ECO:0000256" key="1">
    <source>
        <dbReference type="SAM" id="MobiDB-lite"/>
    </source>
</evidence>
<dbReference type="EnsemblPlants" id="KRH58077">
    <property type="protein sequence ID" value="KRH58077"/>
    <property type="gene ID" value="GLYMA_05G104700"/>
</dbReference>
<evidence type="ECO:0000313" key="2">
    <source>
        <dbReference type="EMBL" id="KRH58077.1"/>
    </source>
</evidence>
<dbReference type="InParanoid" id="K7KPF6"/>
<feature type="region of interest" description="Disordered" evidence="1">
    <location>
        <begin position="339"/>
        <end position="363"/>
    </location>
</feature>
<feature type="region of interest" description="Disordered" evidence="1">
    <location>
        <begin position="48"/>
        <end position="72"/>
    </location>
</feature>
<evidence type="ECO:0000313" key="3">
    <source>
        <dbReference type="EnsemblPlants" id="KRH58077"/>
    </source>
</evidence>
<proteinExistence type="predicted"/>
<keyword evidence="4" id="KW-1185">Reference proteome</keyword>
<feature type="compositionally biased region" description="Polar residues" evidence="1">
    <location>
        <begin position="348"/>
        <end position="363"/>
    </location>
</feature>
<dbReference type="HOGENOM" id="CLU_664636_0_0_1"/>
<dbReference type="EMBL" id="CM000838">
    <property type="protein sequence ID" value="KRH58077.1"/>
    <property type="molecule type" value="Genomic_DNA"/>
</dbReference>
<reference evidence="2" key="3">
    <citation type="submission" date="2018-07" db="EMBL/GenBank/DDBJ databases">
        <title>WGS assembly of Glycine max.</title>
        <authorList>
            <person name="Schmutz J."/>
            <person name="Cannon S."/>
            <person name="Schlueter J."/>
            <person name="Ma J."/>
            <person name="Mitros T."/>
            <person name="Nelson W."/>
            <person name="Hyten D."/>
            <person name="Song Q."/>
            <person name="Thelen J."/>
            <person name="Cheng J."/>
            <person name="Xu D."/>
            <person name="Hellsten U."/>
            <person name="May G."/>
            <person name="Yu Y."/>
            <person name="Sakurai T."/>
            <person name="Umezawa T."/>
            <person name="Bhattacharyya M."/>
            <person name="Sandhu D."/>
            <person name="Valliyodan B."/>
            <person name="Lindquist E."/>
            <person name="Peto M."/>
            <person name="Grant D."/>
            <person name="Shu S."/>
            <person name="Goodstein D."/>
            <person name="Barry K."/>
            <person name="Futrell-Griggs M."/>
            <person name="Abernathy B."/>
            <person name="Du J."/>
            <person name="Tian Z."/>
            <person name="Zhu L."/>
            <person name="Gill N."/>
            <person name="Joshi T."/>
            <person name="Libault M."/>
            <person name="Sethuraman A."/>
            <person name="Zhang X."/>
            <person name="Shinozaki K."/>
            <person name="Nguyen H."/>
            <person name="Wing R."/>
            <person name="Cregan P."/>
            <person name="Specht J."/>
            <person name="Grimwood J."/>
            <person name="Rokhsar D."/>
            <person name="Stacey G."/>
            <person name="Shoemaker R."/>
            <person name="Jackson S."/>
        </authorList>
    </citation>
    <scope>NUCLEOTIDE SEQUENCE</scope>
    <source>
        <tissue evidence="2">Callus</tissue>
    </source>
</reference>
<protein>
    <submittedName>
        <fullName evidence="2 3">Uncharacterized protein</fullName>
    </submittedName>
</protein>
<organism evidence="3">
    <name type="scientific">Glycine max</name>
    <name type="common">Soybean</name>
    <name type="synonym">Glycine hispida</name>
    <dbReference type="NCBI Taxonomy" id="3847"/>
    <lineage>
        <taxon>Eukaryota</taxon>
        <taxon>Viridiplantae</taxon>
        <taxon>Streptophyta</taxon>
        <taxon>Embryophyta</taxon>
        <taxon>Tracheophyta</taxon>
        <taxon>Spermatophyta</taxon>
        <taxon>Magnoliopsida</taxon>
        <taxon>eudicotyledons</taxon>
        <taxon>Gunneridae</taxon>
        <taxon>Pentapetalae</taxon>
        <taxon>rosids</taxon>
        <taxon>fabids</taxon>
        <taxon>Fabales</taxon>
        <taxon>Fabaceae</taxon>
        <taxon>Papilionoideae</taxon>
        <taxon>50 kb inversion clade</taxon>
        <taxon>NPAAA clade</taxon>
        <taxon>indigoferoid/millettioid clade</taxon>
        <taxon>Phaseoleae</taxon>
        <taxon>Glycine</taxon>
        <taxon>Glycine subgen. Soja</taxon>
    </lineage>
</organism>